<gene>
    <name evidence="1" type="ORF">EV702DRAFT_110804</name>
</gene>
<dbReference type="SUPFAM" id="SSF48452">
    <property type="entry name" value="TPR-like"/>
    <property type="match status" value="2"/>
</dbReference>
<sequence>MQLLDVTITAINITRDLVPIGLAKGILGTVANILIIAQSVIKNRSDFQAIVDKCETIREILERATKDATDDDMRGYLGHALSQLNKSVNRINSEVASKKEQGFWQRLLSVTSDRDRIAGWEKDLDRVIPLFSAEMLVGLTIGMNTRTLELKGNVNGNVERYHPPVPPPRPSMFYGREDLVAELTNLIVNDEHIALIGLGGMGKSSLAKAIINEPPAMEKFADRRFFVTYDGLDPSTITFETFTTRFAGALGIELAGADPMRQISTFLRSASALVVLDNAETFEEASGSSALGEIPPAIADIANIPGVILILTSRSRRNAPNVRWITKDIPPLDLSSAQAMFFQIYHYASRSDAGEDIRDLLRALEFHPLSINLLANAAQQNSWSPATLLKRWKDRHSKVLDAGKGKLQSLSDTMQLSLSSPSMQDLGEDGRRVLAIIAFLPQGLNDTLASDLLPSLPQVDIICDVLCRQSLVYRQDRFIKLLAPIRHYVRDSLQAPDSTCLREICAFYYHIVDCCSEEHDRYANIITSDHLNIEHVIAFNLAHVSDVVEETYDICWQFLWCLQRHLPRPTILSPVIFKIIENSSMREPKARCLQYLGALYTTLTQLTEGMKAFKTAEALYLTVDDHENAARCVVQCADICRCQGRFIQSQQVLEAFQHTDSWKSLSETLKAHVLYFSDKARIYTLTTFVDELFVKSAEDRDWGLPSKIWHWRAKFYHGGDIVQANTQLDDLLPQCPSTGDLFARRDVLEGLAQIAFCEGRLSDAMDILHKLVEMFEGQYSDGVLWYTVQKAIVASKQGNHDLARELIHKASEPFQFFALRNARAFLHRSYGSALIELAAGEYDKAASQFTATIEGCNMQGNLHVKAFSIRGVGEIAFVHGDFVLAAQRFAEARSLCAEMGVPPCHLYSCLPFHALSNRFEGSSYVVTV</sequence>
<dbReference type="PANTHER" id="PTHR47691:SF3">
    <property type="entry name" value="HTH-TYPE TRANSCRIPTIONAL REGULATOR RV0890C-RELATED"/>
    <property type="match status" value="1"/>
</dbReference>
<dbReference type="CDD" id="cd21037">
    <property type="entry name" value="MLKL_NTD"/>
    <property type="match status" value="1"/>
</dbReference>
<dbReference type="GO" id="GO:0007166">
    <property type="term" value="P:cell surface receptor signaling pathway"/>
    <property type="evidence" value="ECO:0007669"/>
    <property type="project" value="InterPro"/>
</dbReference>
<evidence type="ECO:0000313" key="1">
    <source>
        <dbReference type="EMBL" id="KAG1764263.1"/>
    </source>
</evidence>
<accession>A0A9P7CWL9</accession>
<name>A0A9P7CWL9_9AGAM</name>
<dbReference type="Gene3D" id="1.20.930.20">
    <property type="entry name" value="Adaptor protein Cbl, N-terminal domain"/>
    <property type="match status" value="1"/>
</dbReference>
<proteinExistence type="predicted"/>
<dbReference type="Gene3D" id="1.25.40.10">
    <property type="entry name" value="Tetratricopeptide repeat domain"/>
    <property type="match status" value="1"/>
</dbReference>
<dbReference type="InterPro" id="IPR036537">
    <property type="entry name" value="Adaptor_Cbl_N_dom_sf"/>
</dbReference>
<evidence type="ECO:0008006" key="3">
    <source>
        <dbReference type="Google" id="ProtNLM"/>
    </source>
</evidence>
<evidence type="ECO:0000313" key="2">
    <source>
        <dbReference type="Proteomes" id="UP000714275"/>
    </source>
</evidence>
<keyword evidence="2" id="KW-1185">Reference proteome</keyword>
<reference evidence="1" key="1">
    <citation type="journal article" date="2020" name="New Phytol.">
        <title>Comparative genomics reveals dynamic genome evolution in host specialist ectomycorrhizal fungi.</title>
        <authorList>
            <person name="Lofgren L.A."/>
            <person name="Nguyen N.H."/>
            <person name="Vilgalys R."/>
            <person name="Ruytinx J."/>
            <person name="Liao H.L."/>
            <person name="Branco S."/>
            <person name="Kuo A."/>
            <person name="LaButti K."/>
            <person name="Lipzen A."/>
            <person name="Andreopoulos W."/>
            <person name="Pangilinan J."/>
            <person name="Riley R."/>
            <person name="Hundley H."/>
            <person name="Na H."/>
            <person name="Barry K."/>
            <person name="Grigoriev I.V."/>
            <person name="Stajich J.E."/>
            <person name="Kennedy P.G."/>
        </authorList>
    </citation>
    <scope>NUCLEOTIDE SEQUENCE</scope>
    <source>
        <strain evidence="1">DOB743</strain>
    </source>
</reference>
<dbReference type="InterPro" id="IPR059179">
    <property type="entry name" value="MLKL-like_MCAfunc"/>
</dbReference>
<dbReference type="InterPro" id="IPR027417">
    <property type="entry name" value="P-loop_NTPase"/>
</dbReference>
<dbReference type="EMBL" id="JABBWD010000129">
    <property type="protein sequence ID" value="KAG1764263.1"/>
    <property type="molecule type" value="Genomic_DNA"/>
</dbReference>
<protein>
    <recommendedName>
        <fullName evidence="3">AAA+ ATPase domain-containing protein</fullName>
    </recommendedName>
</protein>
<dbReference type="Gene3D" id="3.40.50.300">
    <property type="entry name" value="P-loop containing nucleotide triphosphate hydrolases"/>
    <property type="match status" value="1"/>
</dbReference>
<dbReference type="Proteomes" id="UP000714275">
    <property type="component" value="Unassembled WGS sequence"/>
</dbReference>
<dbReference type="AlphaFoldDB" id="A0A9P7CWL9"/>
<comment type="caution">
    <text evidence="1">The sequence shown here is derived from an EMBL/GenBank/DDBJ whole genome shotgun (WGS) entry which is preliminary data.</text>
</comment>
<organism evidence="1 2">
    <name type="scientific">Suillus placidus</name>
    <dbReference type="NCBI Taxonomy" id="48579"/>
    <lineage>
        <taxon>Eukaryota</taxon>
        <taxon>Fungi</taxon>
        <taxon>Dikarya</taxon>
        <taxon>Basidiomycota</taxon>
        <taxon>Agaricomycotina</taxon>
        <taxon>Agaricomycetes</taxon>
        <taxon>Agaricomycetidae</taxon>
        <taxon>Boletales</taxon>
        <taxon>Suillineae</taxon>
        <taxon>Suillaceae</taxon>
        <taxon>Suillus</taxon>
    </lineage>
</organism>
<dbReference type="InterPro" id="IPR011990">
    <property type="entry name" value="TPR-like_helical_dom_sf"/>
</dbReference>
<dbReference type="OrthoDB" id="1534087at2759"/>
<dbReference type="SUPFAM" id="SSF52540">
    <property type="entry name" value="P-loop containing nucleoside triphosphate hydrolases"/>
    <property type="match status" value="1"/>
</dbReference>
<dbReference type="PANTHER" id="PTHR47691">
    <property type="entry name" value="REGULATOR-RELATED"/>
    <property type="match status" value="1"/>
</dbReference>